<feature type="region of interest" description="Disordered" evidence="2">
    <location>
        <begin position="576"/>
        <end position="614"/>
    </location>
</feature>
<keyword evidence="5" id="KW-1185">Reference proteome</keyword>
<feature type="compositionally biased region" description="Polar residues" evidence="2">
    <location>
        <begin position="733"/>
        <end position="744"/>
    </location>
</feature>
<feature type="region of interest" description="Disordered" evidence="2">
    <location>
        <begin position="501"/>
        <end position="544"/>
    </location>
</feature>
<dbReference type="AlphaFoldDB" id="A0A0M5J9M0"/>
<dbReference type="PROSITE" id="PS50157">
    <property type="entry name" value="ZINC_FINGER_C2H2_2"/>
    <property type="match status" value="2"/>
</dbReference>
<feature type="compositionally biased region" description="Basic and acidic residues" evidence="2">
    <location>
        <begin position="604"/>
        <end position="614"/>
    </location>
</feature>
<accession>A0A0M5J9M0</accession>
<evidence type="ECO:0000256" key="1">
    <source>
        <dbReference type="PROSITE-ProRule" id="PRU00042"/>
    </source>
</evidence>
<proteinExistence type="predicted"/>
<feature type="compositionally biased region" description="Polar residues" evidence="2">
    <location>
        <begin position="1020"/>
        <end position="1042"/>
    </location>
</feature>
<dbReference type="EMBL" id="CP012526">
    <property type="protein sequence ID" value="ALC47224.1"/>
    <property type="molecule type" value="Genomic_DNA"/>
</dbReference>
<dbReference type="InterPro" id="IPR012934">
    <property type="entry name" value="Znf_AD"/>
</dbReference>
<dbReference type="PANTHER" id="PTHR36812">
    <property type="entry name" value="NEUROFILAMENT TRIPLET M PROTEIN-LIKE PROTEIN"/>
    <property type="match status" value="1"/>
</dbReference>
<protein>
    <submittedName>
        <fullName evidence="4">CG1647</fullName>
    </submittedName>
</protein>
<feature type="region of interest" description="Disordered" evidence="2">
    <location>
        <begin position="415"/>
        <end position="446"/>
    </location>
</feature>
<evidence type="ECO:0000259" key="3">
    <source>
        <dbReference type="PROSITE" id="PS50157"/>
    </source>
</evidence>
<dbReference type="GO" id="GO:0008270">
    <property type="term" value="F:zinc ion binding"/>
    <property type="evidence" value="ECO:0007669"/>
    <property type="project" value="UniProtKB-KW"/>
</dbReference>
<dbReference type="SMART" id="SM00355">
    <property type="entry name" value="ZnF_C2H2"/>
    <property type="match status" value="3"/>
</dbReference>
<gene>
    <name evidence="4" type="ORF">Dbus_chr3Rg1974</name>
</gene>
<feature type="compositionally biased region" description="Basic and acidic residues" evidence="2">
    <location>
        <begin position="946"/>
        <end position="1019"/>
    </location>
</feature>
<feature type="region of interest" description="Disordered" evidence="2">
    <location>
        <begin position="946"/>
        <end position="1062"/>
    </location>
</feature>
<feature type="compositionally biased region" description="Polar residues" evidence="2">
    <location>
        <begin position="707"/>
        <end position="724"/>
    </location>
</feature>
<dbReference type="Gene3D" id="3.30.160.60">
    <property type="entry name" value="Classic Zinc Finger"/>
    <property type="match status" value="1"/>
</dbReference>
<dbReference type="GO" id="GO:0005634">
    <property type="term" value="C:nucleus"/>
    <property type="evidence" value="ECO:0007669"/>
    <property type="project" value="InterPro"/>
</dbReference>
<keyword evidence="1" id="KW-0479">Metal-binding</keyword>
<dbReference type="PANTHER" id="PTHR36812:SF9">
    <property type="entry name" value="MYB-LIKE PROTEIN X ISOFORM X1"/>
    <property type="match status" value="1"/>
</dbReference>
<feature type="compositionally biased region" description="Basic residues" evidence="2">
    <location>
        <begin position="512"/>
        <end position="524"/>
    </location>
</feature>
<dbReference type="OMA" id="GMGLTCD"/>
<feature type="domain" description="C2H2-type" evidence="3">
    <location>
        <begin position="171"/>
        <end position="199"/>
    </location>
</feature>
<feature type="region of interest" description="Disordered" evidence="2">
    <location>
        <begin position="847"/>
        <end position="866"/>
    </location>
</feature>
<dbReference type="InterPro" id="IPR013087">
    <property type="entry name" value="Znf_C2H2_type"/>
</dbReference>
<evidence type="ECO:0000313" key="5">
    <source>
        <dbReference type="Proteomes" id="UP000494163"/>
    </source>
</evidence>
<feature type="compositionally biased region" description="Basic and acidic residues" evidence="2">
    <location>
        <begin position="857"/>
        <end position="866"/>
    </location>
</feature>
<dbReference type="OrthoDB" id="7765040at2759"/>
<feature type="region of interest" description="Disordered" evidence="2">
    <location>
        <begin position="1087"/>
        <end position="1121"/>
    </location>
</feature>
<dbReference type="InterPro" id="IPR036236">
    <property type="entry name" value="Znf_C2H2_sf"/>
</dbReference>
<dbReference type="PROSITE" id="PS00028">
    <property type="entry name" value="ZINC_FINGER_C2H2_1"/>
    <property type="match status" value="2"/>
</dbReference>
<evidence type="ECO:0000256" key="2">
    <source>
        <dbReference type="SAM" id="MobiDB-lite"/>
    </source>
</evidence>
<name>A0A0M5J9M0_DROBS</name>
<keyword evidence="1" id="KW-0862">Zinc</keyword>
<dbReference type="SMART" id="SM00868">
    <property type="entry name" value="zf-AD"/>
    <property type="match status" value="1"/>
</dbReference>
<dbReference type="Pfam" id="PF07776">
    <property type="entry name" value="zf-AD"/>
    <property type="match status" value="1"/>
</dbReference>
<dbReference type="STRING" id="30019.A0A0M5J9M0"/>
<feature type="domain" description="C2H2-type" evidence="3">
    <location>
        <begin position="230"/>
        <end position="257"/>
    </location>
</feature>
<reference evidence="4 5" key="1">
    <citation type="submission" date="2015-08" db="EMBL/GenBank/DDBJ databases">
        <title>Ancestral chromatin configuration constrains chromatin evolution on differentiating sex chromosomes in Drosophila.</title>
        <authorList>
            <person name="Zhou Q."/>
            <person name="Bachtrog D."/>
        </authorList>
    </citation>
    <scope>NUCLEOTIDE SEQUENCE [LARGE SCALE GENOMIC DNA]</scope>
    <source>
        <tissue evidence="4">Whole larvae</tissue>
    </source>
</reference>
<dbReference type="Proteomes" id="UP000494163">
    <property type="component" value="Chromosome 3R"/>
</dbReference>
<evidence type="ECO:0000313" key="4">
    <source>
        <dbReference type="EMBL" id="ALC47224.1"/>
    </source>
</evidence>
<feature type="compositionally biased region" description="Basic residues" evidence="2">
    <location>
        <begin position="745"/>
        <end position="754"/>
    </location>
</feature>
<sequence length="1159" mass="130700">MERFAFKIDEALKANLCKICRLCGIDNPQKVEILPEETEVVDLDEPSLSQKIFELVGFMTMCSLCMDKINDFYEFREMCHATNEQTRKLLGLKQAEPQRLDTNLMLKQEPVSISKRGRKRKIDETKTNRADLLLDVKTEPLGWRKKMRLQAKIKEEPKESFVAKQRGNRKVSCSVCGDRFDTKDKAEEHKLNVHVPMIPRYYCYACNQTHHNASDIKAHQLWHKLSKTPYKCHMCDSSLANNYAFTRHMREHTPKTALELLVLDRECPLCRRTFLTNFFYNTHPCARRTRKCGGCSRPLATDLAYMKHAPFCAKIYLNHTKHIMPEAAHNEAQMRIKNEYDVDIEDSAALSATVATEGEEMQPVVILERLGSPLLRAAAESNTLVRSTERISAKVYKRRVNELLKSTMSTLVSIKHEPEVHINDTGPQEEQDQEEEEEEEDDYEDQLDTTDFQTAADDSELSADETIAVAIKQEPSDDTYGQPLKLKLKITNNHGQLNSAIVAEDPELQSRANKKKKKRKHRERHRETQPPVETPTGNVTATDTETETVAIKQEQIEQEDVYPNTNMDFESQSNVMTSIPMLQLAGSLNEEREQQEESQQMESEDVKPNRQELDRLLQITHIASGVDMAKEVSSSLEPLPPQATGPEAETVRAPAPAEEVSPSLEALPPQATSPAPVVAEEVSPSLEPLPPQASSPAPVVAEEVSPSLETLSPQATATEPTPAQSPAEAPALSSGQAEAGTQTVRKPRTKHTARKSTMGLAHDGAVPLLPQIVNVASVSIKLEPQNRGYADEINHNEKFDEQAAYSNSLDLSNIVIKQEPDLHINDGIQLVQLPTNVVSQADYINNGGNDLPPTEDEAQHSMDTEETPIYKELELPPLETTIKEEPLEMASELEVSQSEEPDAACREGETEFNFIITNVYSQADEATSLENPEAGNALENIEHNLSTEEHIEEKTDEEHTEKKTNQEHTVETTDQEHTEQDTDQEHTDQKHTEQKHTEQNTDQEHTEQNSDQEHTEENTKQQSTADTLINQSEEASSCSAIVTLTVPKESETHAQPFFEEERDNTAIDDNCFEEEQQNVLNHELTVEEAALPTEETENRFNEQQQQNQQEEQQQPQQQPRCLDEANINEIAENNNNANIERELQDDALVAQDNAQPHIA</sequence>
<keyword evidence="1" id="KW-0863">Zinc-finger</keyword>
<feature type="compositionally biased region" description="Low complexity" evidence="2">
    <location>
        <begin position="1101"/>
        <end position="1121"/>
    </location>
</feature>
<organism evidence="4 5">
    <name type="scientific">Drosophila busckii</name>
    <name type="common">Fruit fly</name>
    <dbReference type="NCBI Taxonomy" id="30019"/>
    <lineage>
        <taxon>Eukaryota</taxon>
        <taxon>Metazoa</taxon>
        <taxon>Ecdysozoa</taxon>
        <taxon>Arthropoda</taxon>
        <taxon>Hexapoda</taxon>
        <taxon>Insecta</taxon>
        <taxon>Pterygota</taxon>
        <taxon>Neoptera</taxon>
        <taxon>Endopterygota</taxon>
        <taxon>Diptera</taxon>
        <taxon>Brachycera</taxon>
        <taxon>Muscomorpha</taxon>
        <taxon>Ephydroidea</taxon>
        <taxon>Drosophilidae</taxon>
        <taxon>Drosophila</taxon>
    </lineage>
</organism>
<feature type="compositionally biased region" description="Acidic residues" evidence="2">
    <location>
        <begin position="427"/>
        <end position="446"/>
    </location>
</feature>
<dbReference type="SUPFAM" id="SSF57667">
    <property type="entry name" value="beta-beta-alpha zinc fingers"/>
    <property type="match status" value="1"/>
</dbReference>
<dbReference type="SUPFAM" id="SSF57716">
    <property type="entry name" value="Glucocorticoid receptor-like (DNA-binding domain)"/>
    <property type="match status" value="1"/>
</dbReference>
<feature type="region of interest" description="Disordered" evidence="2">
    <location>
        <begin position="628"/>
        <end position="756"/>
    </location>
</feature>